<keyword evidence="2" id="KW-1185">Reference proteome</keyword>
<organism evidence="1 2">
    <name type="scientific">Hyaloscypha hepaticicola</name>
    <dbReference type="NCBI Taxonomy" id="2082293"/>
    <lineage>
        <taxon>Eukaryota</taxon>
        <taxon>Fungi</taxon>
        <taxon>Dikarya</taxon>
        <taxon>Ascomycota</taxon>
        <taxon>Pezizomycotina</taxon>
        <taxon>Leotiomycetes</taxon>
        <taxon>Helotiales</taxon>
        <taxon>Hyaloscyphaceae</taxon>
        <taxon>Hyaloscypha</taxon>
    </lineage>
</organism>
<dbReference type="EMBL" id="KZ613523">
    <property type="protein sequence ID" value="PMD14254.1"/>
    <property type="molecule type" value="Genomic_DNA"/>
</dbReference>
<evidence type="ECO:0000313" key="2">
    <source>
        <dbReference type="Proteomes" id="UP000235672"/>
    </source>
</evidence>
<name>A0A2J6PJS3_9HELO</name>
<evidence type="ECO:0000313" key="1">
    <source>
        <dbReference type="EMBL" id="PMD14254.1"/>
    </source>
</evidence>
<gene>
    <name evidence="1" type="ORF">NA56DRAFT_711069</name>
</gene>
<dbReference type="AlphaFoldDB" id="A0A2J6PJS3"/>
<sequence>MFSFQFTSALRCTASLSYSIGSETSDDKGIGFVLHHGAPPLAAAYGWAVLEQPISSAEVPEAHTMAADTKIRIAIIYAMVKVVDAGLVENWSWTCSHSYGTGSYRKPTSVGGHSWW</sequence>
<dbReference type="Proteomes" id="UP000235672">
    <property type="component" value="Unassembled WGS sequence"/>
</dbReference>
<protein>
    <submittedName>
        <fullName evidence="1">Uncharacterized protein</fullName>
    </submittedName>
</protein>
<proteinExistence type="predicted"/>
<accession>A0A2J6PJS3</accession>
<reference evidence="1 2" key="1">
    <citation type="submission" date="2016-05" db="EMBL/GenBank/DDBJ databases">
        <title>A degradative enzymes factory behind the ericoid mycorrhizal symbiosis.</title>
        <authorList>
            <consortium name="DOE Joint Genome Institute"/>
            <person name="Martino E."/>
            <person name="Morin E."/>
            <person name="Grelet G."/>
            <person name="Kuo A."/>
            <person name="Kohler A."/>
            <person name="Daghino S."/>
            <person name="Barry K."/>
            <person name="Choi C."/>
            <person name="Cichocki N."/>
            <person name="Clum A."/>
            <person name="Copeland A."/>
            <person name="Hainaut M."/>
            <person name="Haridas S."/>
            <person name="Labutti K."/>
            <person name="Lindquist E."/>
            <person name="Lipzen A."/>
            <person name="Khouja H.-R."/>
            <person name="Murat C."/>
            <person name="Ohm R."/>
            <person name="Olson A."/>
            <person name="Spatafora J."/>
            <person name="Veneault-Fourrey C."/>
            <person name="Henrissat B."/>
            <person name="Grigoriev I."/>
            <person name="Martin F."/>
            <person name="Perotto S."/>
        </authorList>
    </citation>
    <scope>NUCLEOTIDE SEQUENCE [LARGE SCALE GENOMIC DNA]</scope>
    <source>
        <strain evidence="1 2">UAMH 7357</strain>
    </source>
</reference>